<dbReference type="AlphaFoldDB" id="A0A0D8FUM4"/>
<dbReference type="Gene3D" id="3.90.1200.10">
    <property type="match status" value="1"/>
</dbReference>
<protein>
    <submittedName>
        <fullName evidence="2">Phosphotransferase enzyme family protein</fullName>
    </submittedName>
</protein>
<keyword evidence="3" id="KW-1185">Reference proteome</keyword>
<dbReference type="GeneID" id="78374209"/>
<dbReference type="InterPro" id="IPR011009">
    <property type="entry name" value="Kinase-like_dom_sf"/>
</dbReference>
<reference evidence="2 3" key="1">
    <citation type="submission" date="2015-01" db="EMBL/GenBank/DDBJ databases">
        <title>Draft genome of the acidophilic iron oxidizer Ferrimicrobium acidiphilum strain T23.</title>
        <authorList>
            <person name="Poehlein A."/>
            <person name="Eisen S."/>
            <person name="Schloemann M."/>
            <person name="Johnson B.D."/>
            <person name="Daniel R."/>
            <person name="Muehling M."/>
        </authorList>
    </citation>
    <scope>NUCLEOTIDE SEQUENCE [LARGE SCALE GENOMIC DNA]</scope>
    <source>
        <strain evidence="2 3">T23</strain>
    </source>
</reference>
<dbReference type="InterPro" id="IPR002575">
    <property type="entry name" value="Aminoglycoside_PTrfase"/>
</dbReference>
<sequence>MSIDADIRSYLDDCRRLHGLDLDLDRCQKVWEAAIALPDSAEPATARWLHGDLLAENLLVQNGRLAAVVDFDCLSVGDPTVDLVIAWELLNPPSRELFRSRLEVDDVTWIRGRAWALAIALMTFPYYWQTMPERCAARLAMARAVLAEAPPLLDNG</sequence>
<comment type="caution">
    <text evidence="2">The sequence shown here is derived from an EMBL/GenBank/DDBJ whole genome shotgun (WGS) entry which is preliminary data.</text>
</comment>
<evidence type="ECO:0000313" key="3">
    <source>
        <dbReference type="Proteomes" id="UP000032336"/>
    </source>
</evidence>
<accession>A0A0D8FUM4</accession>
<dbReference type="Proteomes" id="UP000032336">
    <property type="component" value="Unassembled WGS sequence"/>
</dbReference>
<keyword evidence="2" id="KW-0808">Transferase</keyword>
<evidence type="ECO:0000313" key="2">
    <source>
        <dbReference type="EMBL" id="KJE76801.1"/>
    </source>
</evidence>
<dbReference type="EMBL" id="JXUW01000011">
    <property type="protein sequence ID" value="KJE76801.1"/>
    <property type="molecule type" value="Genomic_DNA"/>
</dbReference>
<dbReference type="eggNOG" id="COG3173">
    <property type="taxonomic scope" value="Bacteria"/>
</dbReference>
<dbReference type="SUPFAM" id="SSF56112">
    <property type="entry name" value="Protein kinase-like (PK-like)"/>
    <property type="match status" value="1"/>
</dbReference>
<dbReference type="GO" id="GO:0016740">
    <property type="term" value="F:transferase activity"/>
    <property type="evidence" value="ECO:0007669"/>
    <property type="project" value="UniProtKB-KW"/>
</dbReference>
<dbReference type="Pfam" id="PF01636">
    <property type="entry name" value="APH"/>
    <property type="match status" value="1"/>
</dbReference>
<feature type="domain" description="Aminoglycoside phosphotransferase" evidence="1">
    <location>
        <begin position="12"/>
        <end position="106"/>
    </location>
</feature>
<gene>
    <name evidence="2" type="ORF">FEAC_14480</name>
</gene>
<name>A0A0D8FUM4_9ACTN</name>
<organism evidence="2 3">
    <name type="scientific">Ferrimicrobium acidiphilum DSM 19497</name>
    <dbReference type="NCBI Taxonomy" id="1121877"/>
    <lineage>
        <taxon>Bacteria</taxon>
        <taxon>Bacillati</taxon>
        <taxon>Actinomycetota</taxon>
        <taxon>Acidimicrobiia</taxon>
        <taxon>Acidimicrobiales</taxon>
        <taxon>Acidimicrobiaceae</taxon>
        <taxon>Ferrimicrobium</taxon>
    </lineage>
</organism>
<dbReference type="STRING" id="1121877.FEAC_14480"/>
<evidence type="ECO:0000259" key="1">
    <source>
        <dbReference type="Pfam" id="PF01636"/>
    </source>
</evidence>
<proteinExistence type="predicted"/>
<dbReference type="RefSeq" id="WP_052565919.1">
    <property type="nucleotide sequence ID" value="NZ_JQKF01000015.1"/>
</dbReference>